<dbReference type="SUPFAM" id="SSF54999">
    <property type="entry name" value="Ribosomal protein S10"/>
    <property type="match status" value="1"/>
</dbReference>
<evidence type="ECO:0000259" key="3">
    <source>
        <dbReference type="SMART" id="SM01403"/>
    </source>
</evidence>
<keyword evidence="1" id="KW-0689">Ribosomal protein</keyword>
<dbReference type="PANTHER" id="PTHR13473:SF0">
    <property type="entry name" value="LARGE RIBOSOMAL SUBUNIT PROTEIN ML48"/>
    <property type="match status" value="1"/>
</dbReference>
<proteinExistence type="predicted"/>
<dbReference type="InterPro" id="IPR036838">
    <property type="entry name" value="Ribosomal_uS10_dom_sf"/>
</dbReference>
<dbReference type="PANTHER" id="PTHR13473">
    <property type="entry name" value="MITOCHONDRIAL RIBOSOMAL PROTEIN L48"/>
    <property type="match status" value="1"/>
</dbReference>
<reference evidence="4 5" key="1">
    <citation type="submission" date="2024-05" db="EMBL/GenBank/DDBJ databases">
        <title>Genetic variation in Jamaican populations of the coffee berry borer (Hypothenemus hampei).</title>
        <authorList>
            <person name="Errbii M."/>
            <person name="Myrie A."/>
        </authorList>
    </citation>
    <scope>NUCLEOTIDE SEQUENCE [LARGE SCALE GENOMIC DNA]</scope>
    <source>
        <strain evidence="4">JA-Hopewell-2020-01-JO</strain>
        <tissue evidence="4">Whole body</tissue>
    </source>
</reference>
<dbReference type="Gene3D" id="3.30.70.600">
    <property type="entry name" value="Ribosomal protein S10 domain"/>
    <property type="match status" value="1"/>
</dbReference>
<feature type="domain" description="Small ribosomal subunit protein uS10" evidence="3">
    <location>
        <begin position="46"/>
        <end position="141"/>
    </location>
</feature>
<evidence type="ECO:0000256" key="1">
    <source>
        <dbReference type="ARBA" id="ARBA00022980"/>
    </source>
</evidence>
<keyword evidence="5" id="KW-1185">Reference proteome</keyword>
<accession>A0ABD1EZY3</accession>
<comment type="caution">
    <text evidence="4">The sequence shown here is derived from an EMBL/GenBank/DDBJ whole genome shotgun (WGS) entry which is preliminary data.</text>
</comment>
<dbReference type="SMART" id="SM01403">
    <property type="entry name" value="Ribosomal_S10"/>
    <property type="match status" value="1"/>
</dbReference>
<dbReference type="Pfam" id="PF00338">
    <property type="entry name" value="Ribosomal_S10"/>
    <property type="match status" value="1"/>
</dbReference>
<gene>
    <name evidence="4" type="ORF">ABEB36_005745</name>
</gene>
<evidence type="ECO:0000313" key="4">
    <source>
        <dbReference type="EMBL" id="KAL1506371.1"/>
    </source>
</evidence>
<keyword evidence="2" id="KW-0687">Ribonucleoprotein</keyword>
<name>A0ABD1EZY3_HYPHA</name>
<dbReference type="InterPro" id="IPR027487">
    <property type="entry name" value="Ribosomal_mL48"/>
</dbReference>
<evidence type="ECO:0000313" key="5">
    <source>
        <dbReference type="Proteomes" id="UP001566132"/>
    </source>
</evidence>
<dbReference type="AlphaFoldDB" id="A0ABD1EZY3"/>
<sequence length="175" mass="20494">MNFIKGWRTLQYLSYSKFQRSFSNSLYEPDYLEMLQSKIPLYDTLNIQLRGYDYPILESYQKYLHNLIKNMDINVEDAWALPAQELQISTYKSQSEVVNHQYKLSIYDRTIQITDISTVTLPTLFRVIEATTPVGVTVQVVPHAEHHEEDRYIPDGELNKLKEELDQMGGPSKKK</sequence>
<dbReference type="InterPro" id="IPR027486">
    <property type="entry name" value="Ribosomal_uS10_dom"/>
</dbReference>
<protein>
    <recommendedName>
        <fullName evidence="3">Small ribosomal subunit protein uS10 domain-containing protein</fullName>
    </recommendedName>
</protein>
<dbReference type="GO" id="GO:0005840">
    <property type="term" value="C:ribosome"/>
    <property type="evidence" value="ECO:0007669"/>
    <property type="project" value="UniProtKB-KW"/>
</dbReference>
<evidence type="ECO:0000256" key="2">
    <source>
        <dbReference type="ARBA" id="ARBA00023274"/>
    </source>
</evidence>
<dbReference type="GO" id="GO:1990904">
    <property type="term" value="C:ribonucleoprotein complex"/>
    <property type="evidence" value="ECO:0007669"/>
    <property type="project" value="UniProtKB-KW"/>
</dbReference>
<dbReference type="Proteomes" id="UP001566132">
    <property type="component" value="Unassembled WGS sequence"/>
</dbReference>
<organism evidence="4 5">
    <name type="scientific">Hypothenemus hampei</name>
    <name type="common">Coffee berry borer</name>
    <dbReference type="NCBI Taxonomy" id="57062"/>
    <lineage>
        <taxon>Eukaryota</taxon>
        <taxon>Metazoa</taxon>
        <taxon>Ecdysozoa</taxon>
        <taxon>Arthropoda</taxon>
        <taxon>Hexapoda</taxon>
        <taxon>Insecta</taxon>
        <taxon>Pterygota</taxon>
        <taxon>Neoptera</taxon>
        <taxon>Endopterygota</taxon>
        <taxon>Coleoptera</taxon>
        <taxon>Polyphaga</taxon>
        <taxon>Cucujiformia</taxon>
        <taxon>Curculionidae</taxon>
        <taxon>Scolytinae</taxon>
        <taxon>Hypothenemus</taxon>
    </lineage>
</organism>
<dbReference type="EMBL" id="JBDJPC010000004">
    <property type="protein sequence ID" value="KAL1506371.1"/>
    <property type="molecule type" value="Genomic_DNA"/>
</dbReference>